<organism evidence="2 3">
    <name type="scientific">Debaryomyces fabryi</name>
    <dbReference type="NCBI Taxonomy" id="58627"/>
    <lineage>
        <taxon>Eukaryota</taxon>
        <taxon>Fungi</taxon>
        <taxon>Dikarya</taxon>
        <taxon>Ascomycota</taxon>
        <taxon>Saccharomycotina</taxon>
        <taxon>Pichiomycetes</taxon>
        <taxon>Debaryomycetaceae</taxon>
        <taxon>Debaryomyces</taxon>
    </lineage>
</organism>
<keyword evidence="3" id="KW-1185">Reference proteome</keyword>
<feature type="compositionally biased region" description="Low complexity" evidence="1">
    <location>
        <begin position="12"/>
        <end position="38"/>
    </location>
</feature>
<accession>A0A0V1Q3V4</accession>
<feature type="region of interest" description="Disordered" evidence="1">
    <location>
        <begin position="1"/>
        <end position="42"/>
    </location>
</feature>
<evidence type="ECO:0000313" key="3">
    <source>
        <dbReference type="Proteomes" id="UP000054251"/>
    </source>
</evidence>
<reference evidence="2 3" key="1">
    <citation type="submission" date="2015-11" db="EMBL/GenBank/DDBJ databases">
        <title>The genome of Debaryomyces fabryi.</title>
        <authorList>
            <person name="Tafer H."/>
            <person name="Lopandic K."/>
        </authorList>
    </citation>
    <scope>NUCLEOTIDE SEQUENCE [LARGE SCALE GENOMIC DNA]</scope>
    <source>
        <strain evidence="2 3">CBS 789</strain>
    </source>
</reference>
<name>A0A0V1Q3V4_9ASCO</name>
<gene>
    <name evidence="2" type="ORF">AC631_01343</name>
</gene>
<dbReference type="Proteomes" id="UP000054251">
    <property type="component" value="Unassembled WGS sequence"/>
</dbReference>
<dbReference type="AlphaFoldDB" id="A0A0V1Q3V4"/>
<evidence type="ECO:0000256" key="1">
    <source>
        <dbReference type="SAM" id="MobiDB-lite"/>
    </source>
</evidence>
<dbReference type="RefSeq" id="XP_015468965.1">
    <property type="nucleotide sequence ID" value="XM_015610173.1"/>
</dbReference>
<dbReference type="GeneID" id="26838352"/>
<dbReference type="OrthoDB" id="4025683at2759"/>
<protein>
    <submittedName>
        <fullName evidence="2">Uncharacterized protein</fullName>
    </submittedName>
</protein>
<sequence length="83" mass="9072">MSFLSLSKKKSAVPTSNTSPTSSLRSSFSASSTGSNTGCSHKNTFVKFDEKKDYVRRCHMKKKCSSSGDKHPAPISFCLGKKY</sequence>
<dbReference type="EMBL" id="LMYN01000018">
    <property type="protein sequence ID" value="KSA02863.1"/>
    <property type="molecule type" value="Genomic_DNA"/>
</dbReference>
<proteinExistence type="predicted"/>
<evidence type="ECO:0000313" key="2">
    <source>
        <dbReference type="EMBL" id="KSA02863.1"/>
    </source>
</evidence>
<comment type="caution">
    <text evidence="2">The sequence shown here is derived from an EMBL/GenBank/DDBJ whole genome shotgun (WGS) entry which is preliminary data.</text>
</comment>